<organism evidence="2 3">
    <name type="scientific">Austropuccinia psidii MF-1</name>
    <dbReference type="NCBI Taxonomy" id="1389203"/>
    <lineage>
        <taxon>Eukaryota</taxon>
        <taxon>Fungi</taxon>
        <taxon>Dikarya</taxon>
        <taxon>Basidiomycota</taxon>
        <taxon>Pucciniomycotina</taxon>
        <taxon>Pucciniomycetes</taxon>
        <taxon>Pucciniales</taxon>
        <taxon>Sphaerophragmiaceae</taxon>
        <taxon>Austropuccinia</taxon>
    </lineage>
</organism>
<dbReference type="EMBL" id="AVOT02006505">
    <property type="protein sequence ID" value="MBW0481755.1"/>
    <property type="molecule type" value="Genomic_DNA"/>
</dbReference>
<dbReference type="AlphaFoldDB" id="A0A9Q3CFS6"/>
<protein>
    <submittedName>
        <fullName evidence="2">Uncharacterized protein</fullName>
    </submittedName>
</protein>
<comment type="caution">
    <text evidence="2">The sequence shown here is derived from an EMBL/GenBank/DDBJ whole genome shotgun (WGS) entry which is preliminary data.</text>
</comment>
<proteinExistence type="predicted"/>
<accession>A0A9Q3CFS6</accession>
<gene>
    <name evidence="2" type="ORF">O181_021470</name>
</gene>
<evidence type="ECO:0000313" key="2">
    <source>
        <dbReference type="EMBL" id="MBW0481755.1"/>
    </source>
</evidence>
<name>A0A9Q3CFS6_9BASI</name>
<evidence type="ECO:0000256" key="1">
    <source>
        <dbReference type="SAM" id="MobiDB-lite"/>
    </source>
</evidence>
<feature type="region of interest" description="Disordered" evidence="1">
    <location>
        <begin position="1"/>
        <end position="65"/>
    </location>
</feature>
<keyword evidence="3" id="KW-1185">Reference proteome</keyword>
<reference evidence="2" key="1">
    <citation type="submission" date="2021-03" db="EMBL/GenBank/DDBJ databases">
        <title>Draft genome sequence of rust myrtle Austropuccinia psidii MF-1, a brazilian biotype.</title>
        <authorList>
            <person name="Quecine M.C."/>
            <person name="Pachon D.M.R."/>
            <person name="Bonatelli M.L."/>
            <person name="Correr F.H."/>
            <person name="Franceschini L.M."/>
            <person name="Leite T.F."/>
            <person name="Margarido G.R.A."/>
            <person name="Almeida C.A."/>
            <person name="Ferrarezi J.A."/>
            <person name="Labate C.A."/>
        </authorList>
    </citation>
    <scope>NUCLEOTIDE SEQUENCE</scope>
    <source>
        <strain evidence="2">MF-1</strain>
    </source>
</reference>
<dbReference type="Proteomes" id="UP000765509">
    <property type="component" value="Unassembled WGS sequence"/>
</dbReference>
<evidence type="ECO:0000313" key="3">
    <source>
        <dbReference type="Proteomes" id="UP000765509"/>
    </source>
</evidence>
<sequence>MSNQTPDSQSSGYEQLNWVLSNDQEPSDMQESQELLANHENNQIIGITDNQNGSQSNAGESQTQRSIKNFKRRINEELQIHCQKMEHEQWLKQKRQIEN</sequence>